<proteinExistence type="predicted"/>
<comment type="caution">
    <text evidence="2">The sequence shown here is derived from an EMBL/GenBank/DDBJ whole genome shotgun (WGS) entry which is preliminary data.</text>
</comment>
<gene>
    <name evidence="2" type="ORF">EAS64_36685</name>
</gene>
<accession>A0A6P2BP74</accession>
<reference evidence="2 3" key="1">
    <citation type="submission" date="2018-11" db="EMBL/GenBank/DDBJ databases">
        <title>Trebonia kvetii gen.nov., sp.nov., a novel acidophilic actinobacterium, and proposal of the new actinobacterial family Treboniaceae fam. nov.</title>
        <authorList>
            <person name="Rapoport D."/>
            <person name="Sagova-Mareckova M."/>
            <person name="Sedlacek I."/>
            <person name="Provaznik J."/>
            <person name="Kralova S."/>
            <person name="Pavlinic D."/>
            <person name="Benes V."/>
            <person name="Kopecky J."/>
        </authorList>
    </citation>
    <scope>NUCLEOTIDE SEQUENCE [LARGE SCALE GENOMIC DNA]</scope>
    <source>
        <strain evidence="2 3">15Tr583</strain>
    </source>
</reference>
<feature type="region of interest" description="Disordered" evidence="1">
    <location>
        <begin position="43"/>
        <end position="65"/>
    </location>
</feature>
<dbReference type="RefSeq" id="WP_145860710.1">
    <property type="nucleotide sequence ID" value="NZ_RPFW01000008.1"/>
</dbReference>
<organism evidence="2 3">
    <name type="scientific">Trebonia kvetii</name>
    <dbReference type="NCBI Taxonomy" id="2480626"/>
    <lineage>
        <taxon>Bacteria</taxon>
        <taxon>Bacillati</taxon>
        <taxon>Actinomycetota</taxon>
        <taxon>Actinomycetes</taxon>
        <taxon>Streptosporangiales</taxon>
        <taxon>Treboniaceae</taxon>
        <taxon>Trebonia</taxon>
    </lineage>
</organism>
<dbReference type="Proteomes" id="UP000460272">
    <property type="component" value="Unassembled WGS sequence"/>
</dbReference>
<evidence type="ECO:0000313" key="3">
    <source>
        <dbReference type="Proteomes" id="UP000460272"/>
    </source>
</evidence>
<keyword evidence="3" id="KW-1185">Reference proteome</keyword>
<protein>
    <submittedName>
        <fullName evidence="2">Uncharacterized protein</fullName>
    </submittedName>
</protein>
<evidence type="ECO:0000313" key="2">
    <source>
        <dbReference type="EMBL" id="TVZ00879.1"/>
    </source>
</evidence>
<sequence>MLATASRLTAGPHRFTLHWTVPRGGRGALLGYEVSGAAYWPRGTNGEPADEEGPMAGVYLEPAGN</sequence>
<dbReference type="AlphaFoldDB" id="A0A6P2BP74"/>
<name>A0A6P2BP74_9ACTN</name>
<evidence type="ECO:0000256" key="1">
    <source>
        <dbReference type="SAM" id="MobiDB-lite"/>
    </source>
</evidence>
<dbReference type="EMBL" id="RPFW01000008">
    <property type="protein sequence ID" value="TVZ00879.1"/>
    <property type="molecule type" value="Genomic_DNA"/>
</dbReference>